<sequence length="134" mass="13663">MLGSFSGRAGGNILPARFVKRTGVSGEAVVTQCGANESPWGIGPKGTRRMALTGWDDGFAAVAGDDVNVFGPGDDVAPLELGGTVAVGDYIKSDSVGRGVSASTDKDRVGAQALEPGVAGQLIRVKPMRFDLSV</sequence>
<dbReference type="AlphaFoldDB" id="A0A2Z3GY78"/>
<dbReference type="KEGG" id="gog:C1280_18100"/>
<organism evidence="1 2">
    <name type="scientific">Gemmata obscuriglobus</name>
    <dbReference type="NCBI Taxonomy" id="114"/>
    <lineage>
        <taxon>Bacteria</taxon>
        <taxon>Pseudomonadati</taxon>
        <taxon>Planctomycetota</taxon>
        <taxon>Planctomycetia</taxon>
        <taxon>Gemmatales</taxon>
        <taxon>Gemmataceae</taxon>
        <taxon>Gemmata</taxon>
    </lineage>
</organism>
<dbReference type="RefSeq" id="WP_010047304.1">
    <property type="nucleotide sequence ID" value="NZ_CP025958.1"/>
</dbReference>
<dbReference type="Proteomes" id="UP000245802">
    <property type="component" value="Chromosome"/>
</dbReference>
<proteinExistence type="predicted"/>
<accession>A0A2Z3GY78</accession>
<evidence type="ECO:0000313" key="1">
    <source>
        <dbReference type="EMBL" id="AWM38713.1"/>
    </source>
</evidence>
<reference evidence="1 2" key="1">
    <citation type="submission" date="2018-01" db="EMBL/GenBank/DDBJ databases">
        <title>G. obscuriglobus.</title>
        <authorList>
            <person name="Franke J."/>
            <person name="Blomberg W."/>
            <person name="Selmecki A."/>
        </authorList>
    </citation>
    <scope>NUCLEOTIDE SEQUENCE [LARGE SCALE GENOMIC DNA]</scope>
    <source>
        <strain evidence="1 2">DSM 5831</strain>
    </source>
</reference>
<keyword evidence="2" id="KW-1185">Reference proteome</keyword>
<evidence type="ECO:0000313" key="2">
    <source>
        <dbReference type="Proteomes" id="UP000245802"/>
    </source>
</evidence>
<protein>
    <submittedName>
        <fullName evidence="1">Uncharacterized protein</fullName>
    </submittedName>
</protein>
<name>A0A2Z3GY78_9BACT</name>
<dbReference type="EMBL" id="CP025958">
    <property type="protein sequence ID" value="AWM38713.1"/>
    <property type="molecule type" value="Genomic_DNA"/>
</dbReference>
<gene>
    <name evidence="1" type="ORF">C1280_18100</name>
</gene>